<evidence type="ECO:0000313" key="10">
    <source>
        <dbReference type="Proteomes" id="UP001259572"/>
    </source>
</evidence>
<evidence type="ECO:0000256" key="8">
    <source>
        <dbReference type="RuleBase" id="RU000417"/>
    </source>
</evidence>
<dbReference type="InterPro" id="IPR029063">
    <property type="entry name" value="SAM-dependent_MTases_sf"/>
</dbReference>
<reference evidence="9 10" key="1">
    <citation type="submission" date="2023-05" db="EMBL/GenBank/DDBJ databases">
        <authorList>
            <person name="Guo Y."/>
        </authorList>
    </citation>
    <scope>NUCLEOTIDE SEQUENCE [LARGE SCALE GENOMIC DNA]</scope>
    <source>
        <strain evidence="9 10">GR2756</strain>
    </source>
</reference>
<evidence type="ECO:0000313" key="9">
    <source>
        <dbReference type="EMBL" id="MDT9598631.1"/>
    </source>
</evidence>
<evidence type="ECO:0000256" key="6">
    <source>
        <dbReference type="PROSITE-ProRule" id="PRU01016"/>
    </source>
</evidence>
<proteinExistence type="inferred from homology"/>
<dbReference type="Pfam" id="PF00145">
    <property type="entry name" value="DNA_methylase"/>
    <property type="match status" value="1"/>
</dbReference>
<dbReference type="InterPro" id="IPR001525">
    <property type="entry name" value="C5_MeTfrase"/>
</dbReference>
<dbReference type="RefSeq" id="WP_315724860.1">
    <property type="nucleotide sequence ID" value="NZ_JAVUPU010000003.1"/>
</dbReference>
<protein>
    <recommendedName>
        <fullName evidence="8">Cytosine-specific methyltransferase</fullName>
        <ecNumber evidence="8">2.1.1.37</ecNumber>
    </recommendedName>
</protein>
<gene>
    <name evidence="9" type="primary">dcm</name>
    <name evidence="9" type="ORF">RQX22_06690</name>
</gene>
<comment type="catalytic activity">
    <reaction evidence="5 8">
        <text>a 2'-deoxycytidine in DNA + S-adenosyl-L-methionine = a 5-methyl-2'-deoxycytidine in DNA + S-adenosyl-L-homocysteine + H(+)</text>
        <dbReference type="Rhea" id="RHEA:13681"/>
        <dbReference type="Rhea" id="RHEA-COMP:11369"/>
        <dbReference type="Rhea" id="RHEA-COMP:11370"/>
        <dbReference type="ChEBI" id="CHEBI:15378"/>
        <dbReference type="ChEBI" id="CHEBI:57856"/>
        <dbReference type="ChEBI" id="CHEBI:59789"/>
        <dbReference type="ChEBI" id="CHEBI:85452"/>
        <dbReference type="ChEBI" id="CHEBI:85454"/>
        <dbReference type="EC" id="2.1.1.37"/>
    </reaction>
</comment>
<dbReference type="Proteomes" id="UP001259572">
    <property type="component" value="Unassembled WGS sequence"/>
</dbReference>
<comment type="caution">
    <text evidence="9">The sequence shown here is derived from an EMBL/GenBank/DDBJ whole genome shotgun (WGS) entry which is preliminary data.</text>
</comment>
<comment type="similarity">
    <text evidence="6 7">Belongs to the class I-like SAM-binding methyltransferase superfamily. C5-methyltransferase family.</text>
</comment>
<dbReference type="PANTHER" id="PTHR10629">
    <property type="entry name" value="CYTOSINE-SPECIFIC METHYLTRANSFERASE"/>
    <property type="match status" value="1"/>
</dbReference>
<keyword evidence="3 6" id="KW-0949">S-adenosyl-L-methionine</keyword>
<feature type="active site" evidence="6">
    <location>
        <position position="97"/>
    </location>
</feature>
<evidence type="ECO:0000256" key="4">
    <source>
        <dbReference type="ARBA" id="ARBA00022747"/>
    </source>
</evidence>
<dbReference type="PRINTS" id="PR00105">
    <property type="entry name" value="C5METTRFRASE"/>
</dbReference>
<organism evidence="9 10">
    <name type="scientific">Sphingosinicella rhizophila</name>
    <dbReference type="NCBI Taxonomy" id="3050082"/>
    <lineage>
        <taxon>Bacteria</taxon>
        <taxon>Pseudomonadati</taxon>
        <taxon>Pseudomonadota</taxon>
        <taxon>Alphaproteobacteria</taxon>
        <taxon>Sphingomonadales</taxon>
        <taxon>Sphingosinicellaceae</taxon>
        <taxon>Sphingosinicella</taxon>
    </lineage>
</organism>
<keyword evidence="4" id="KW-0680">Restriction system</keyword>
<dbReference type="Gene3D" id="3.90.120.10">
    <property type="entry name" value="DNA Methylase, subunit A, domain 2"/>
    <property type="match status" value="1"/>
</dbReference>
<evidence type="ECO:0000256" key="1">
    <source>
        <dbReference type="ARBA" id="ARBA00022603"/>
    </source>
</evidence>
<evidence type="ECO:0000256" key="5">
    <source>
        <dbReference type="ARBA" id="ARBA00047422"/>
    </source>
</evidence>
<dbReference type="InterPro" id="IPR050390">
    <property type="entry name" value="C5-Methyltransferase"/>
</dbReference>
<dbReference type="GO" id="GO:0003886">
    <property type="term" value="F:DNA (cytosine-5-)-methyltransferase activity"/>
    <property type="evidence" value="ECO:0007669"/>
    <property type="project" value="UniProtKB-EC"/>
</dbReference>
<evidence type="ECO:0000256" key="2">
    <source>
        <dbReference type="ARBA" id="ARBA00022679"/>
    </source>
</evidence>
<keyword evidence="2 6" id="KW-0808">Transferase</keyword>
<sequence length="382" mass="42400">MKCDSAPRRPPCDQLKKPMRSVELFTGCGGLALGLARAGFTHERMVEWNDCAVATIQHNAARDLDHISHWPIEKADIRSIDWREHAGISLVAGGPPCQPFSIGGKHRGDDDTRDMWPQAIRAVREIRPDAFLFENVRGLLRPKFAPYLATIVAGLATPDRRSDLRYEVAVQQVDAANFGAAQRRHRVLIMGFRSDLGIAPSELRPTHSRERLVWDQHVTGDYWREHGLRSRLDDIAPLDAALVRKLRARDVAPKEKRWVTVRDALSGLGEPDGIDNHVFQPGARVYKGHTGSPLDLPAKALKAGDHGVPGGENMMVTDAGGVRYFTIREAARLQGLPDDYLFPRSWSENMRQLGNAVPVELAMVAGHTLAKQLGRVSKRKAA</sequence>
<dbReference type="PROSITE" id="PS51679">
    <property type="entry name" value="SAM_MT_C5"/>
    <property type="match status" value="1"/>
</dbReference>
<dbReference type="EC" id="2.1.1.37" evidence="8"/>
<dbReference type="InterPro" id="IPR018117">
    <property type="entry name" value="C5_DNA_meth_AS"/>
</dbReference>
<name>A0ABU3Q5F5_9SPHN</name>
<dbReference type="Gene3D" id="3.40.50.150">
    <property type="entry name" value="Vaccinia Virus protein VP39"/>
    <property type="match status" value="1"/>
</dbReference>
<evidence type="ECO:0000256" key="7">
    <source>
        <dbReference type="RuleBase" id="RU000416"/>
    </source>
</evidence>
<accession>A0ABU3Q5F5</accession>
<keyword evidence="10" id="KW-1185">Reference proteome</keyword>
<dbReference type="SUPFAM" id="SSF53335">
    <property type="entry name" value="S-adenosyl-L-methionine-dependent methyltransferases"/>
    <property type="match status" value="1"/>
</dbReference>
<dbReference type="PANTHER" id="PTHR10629:SF52">
    <property type="entry name" value="DNA (CYTOSINE-5)-METHYLTRANSFERASE 1"/>
    <property type="match status" value="1"/>
</dbReference>
<keyword evidence="1 6" id="KW-0489">Methyltransferase</keyword>
<dbReference type="EMBL" id="JAVUPU010000003">
    <property type="protein sequence ID" value="MDT9598631.1"/>
    <property type="molecule type" value="Genomic_DNA"/>
</dbReference>
<evidence type="ECO:0000256" key="3">
    <source>
        <dbReference type="ARBA" id="ARBA00022691"/>
    </source>
</evidence>
<dbReference type="GO" id="GO:0032259">
    <property type="term" value="P:methylation"/>
    <property type="evidence" value="ECO:0007669"/>
    <property type="project" value="UniProtKB-KW"/>
</dbReference>
<dbReference type="PROSITE" id="PS00094">
    <property type="entry name" value="C5_MTASE_1"/>
    <property type="match status" value="1"/>
</dbReference>
<dbReference type="NCBIfam" id="TIGR00675">
    <property type="entry name" value="dcm"/>
    <property type="match status" value="1"/>
</dbReference>